<dbReference type="EMBL" id="BFEA01000451">
    <property type="protein sequence ID" value="GBG83773.1"/>
    <property type="molecule type" value="Genomic_DNA"/>
</dbReference>
<evidence type="ECO:0000256" key="1">
    <source>
        <dbReference type="SAM" id="MobiDB-lite"/>
    </source>
</evidence>
<dbReference type="Proteomes" id="UP000265515">
    <property type="component" value="Unassembled WGS sequence"/>
</dbReference>
<sequence>MLLEWKRRLKGLVRMPIDRNPEPTYIVCPMVYVQALRDTFWHDSSFEMSRMTADAALTLSKKGFDDLGLKKMGSWRKKGRLGDVYVIRKNKDPGRWRSIAPAWNSPIKEGAKKVAKALQCMLGHLARHVHFNVSSEPHETTPKFDDQEIFCDSTKTDPIIWFRKFELKLQLHYVSEHKHHVYLYSRSGGACQAWLDNLLSKYEVVAADLHTKINWDDLKAAWHKRFQVEPSEIKAMDKLMVFEQGTLPSVDWIAEYQRLTSVPDIQMGFKVIKHYFISRLCPALGNALTHVEDTLTTPVELFDKASQIIVTNKEAKNLHHSSETGPSSDQHRSKVVVVAAATPIDQTSEAVSANEGDRLAAARDGGHLGKGRGRSKTKTNTASSPDNSG</sequence>
<accession>A0A388LNH6</accession>
<proteinExistence type="predicted"/>
<name>A0A388LNH6_CHABU</name>
<feature type="region of interest" description="Disordered" evidence="1">
    <location>
        <begin position="346"/>
        <end position="389"/>
    </location>
</feature>
<feature type="region of interest" description="Disordered" evidence="1">
    <location>
        <begin position="314"/>
        <end position="333"/>
    </location>
</feature>
<dbReference type="AlphaFoldDB" id="A0A388LNH6"/>
<feature type="compositionally biased region" description="Polar residues" evidence="1">
    <location>
        <begin position="378"/>
        <end position="389"/>
    </location>
</feature>
<gene>
    <name evidence="2" type="ORF">CBR_g37574</name>
</gene>
<evidence type="ECO:0008006" key="4">
    <source>
        <dbReference type="Google" id="ProtNLM"/>
    </source>
</evidence>
<protein>
    <recommendedName>
        <fullName evidence="4">Retrotransposon gag domain-containing protein</fullName>
    </recommendedName>
</protein>
<evidence type="ECO:0000313" key="2">
    <source>
        <dbReference type="EMBL" id="GBG83773.1"/>
    </source>
</evidence>
<feature type="compositionally biased region" description="Basic and acidic residues" evidence="1">
    <location>
        <begin position="355"/>
        <end position="367"/>
    </location>
</feature>
<reference evidence="2 3" key="1">
    <citation type="journal article" date="2018" name="Cell">
        <title>The Chara Genome: Secondary Complexity and Implications for Plant Terrestrialization.</title>
        <authorList>
            <person name="Nishiyama T."/>
            <person name="Sakayama H."/>
            <person name="Vries J.D."/>
            <person name="Buschmann H."/>
            <person name="Saint-Marcoux D."/>
            <person name="Ullrich K.K."/>
            <person name="Haas F.B."/>
            <person name="Vanderstraeten L."/>
            <person name="Becker D."/>
            <person name="Lang D."/>
            <person name="Vosolsobe S."/>
            <person name="Rombauts S."/>
            <person name="Wilhelmsson P.K.I."/>
            <person name="Janitza P."/>
            <person name="Kern R."/>
            <person name="Heyl A."/>
            <person name="Rumpler F."/>
            <person name="Villalobos L.I.A.C."/>
            <person name="Clay J.M."/>
            <person name="Skokan R."/>
            <person name="Toyoda A."/>
            <person name="Suzuki Y."/>
            <person name="Kagoshima H."/>
            <person name="Schijlen E."/>
            <person name="Tajeshwar N."/>
            <person name="Catarino B."/>
            <person name="Hetherington A.J."/>
            <person name="Saltykova A."/>
            <person name="Bonnot C."/>
            <person name="Breuninger H."/>
            <person name="Symeonidi A."/>
            <person name="Radhakrishnan G.V."/>
            <person name="Van Nieuwerburgh F."/>
            <person name="Deforce D."/>
            <person name="Chang C."/>
            <person name="Karol K.G."/>
            <person name="Hedrich R."/>
            <person name="Ulvskov P."/>
            <person name="Glockner G."/>
            <person name="Delwiche C.F."/>
            <person name="Petrasek J."/>
            <person name="Van de Peer Y."/>
            <person name="Friml J."/>
            <person name="Beilby M."/>
            <person name="Dolan L."/>
            <person name="Kohara Y."/>
            <person name="Sugano S."/>
            <person name="Fujiyama A."/>
            <person name="Delaux P.-M."/>
            <person name="Quint M."/>
            <person name="TheiBen G."/>
            <person name="Hagemann M."/>
            <person name="Harholt J."/>
            <person name="Dunand C."/>
            <person name="Zachgo S."/>
            <person name="Langdale J."/>
            <person name="Maumus F."/>
            <person name="Straeten D.V.D."/>
            <person name="Gould S.B."/>
            <person name="Rensing S.A."/>
        </authorList>
    </citation>
    <scope>NUCLEOTIDE SEQUENCE [LARGE SCALE GENOMIC DNA]</scope>
    <source>
        <strain evidence="2 3">S276</strain>
    </source>
</reference>
<evidence type="ECO:0000313" key="3">
    <source>
        <dbReference type="Proteomes" id="UP000265515"/>
    </source>
</evidence>
<keyword evidence="3" id="KW-1185">Reference proteome</keyword>
<dbReference type="Gramene" id="GBG83773">
    <property type="protein sequence ID" value="GBG83773"/>
    <property type="gene ID" value="CBR_g37574"/>
</dbReference>
<comment type="caution">
    <text evidence="2">The sequence shown here is derived from an EMBL/GenBank/DDBJ whole genome shotgun (WGS) entry which is preliminary data.</text>
</comment>
<organism evidence="2 3">
    <name type="scientific">Chara braunii</name>
    <name type="common">Braun's stonewort</name>
    <dbReference type="NCBI Taxonomy" id="69332"/>
    <lineage>
        <taxon>Eukaryota</taxon>
        <taxon>Viridiplantae</taxon>
        <taxon>Streptophyta</taxon>
        <taxon>Charophyceae</taxon>
        <taxon>Charales</taxon>
        <taxon>Characeae</taxon>
        <taxon>Chara</taxon>
    </lineage>
</organism>